<dbReference type="Gene3D" id="3.40.710.10">
    <property type="entry name" value="DD-peptidase/beta-lactamase superfamily"/>
    <property type="match status" value="1"/>
</dbReference>
<feature type="domain" description="Glycosyl transferase family 51" evidence="13">
    <location>
        <begin position="50"/>
        <end position="216"/>
    </location>
</feature>
<evidence type="ECO:0000313" key="15">
    <source>
        <dbReference type="EMBL" id="MBP2296163.1"/>
    </source>
</evidence>
<keyword evidence="6 15" id="KW-0328">Glycosyltransferase</keyword>
<gene>
    <name evidence="15" type="ORF">J2851_005978</name>
</gene>
<evidence type="ECO:0000256" key="10">
    <source>
        <dbReference type="ARBA" id="ARBA00044770"/>
    </source>
</evidence>
<feature type="domain" description="Penicillin-binding protein transpeptidase" evidence="12">
    <location>
        <begin position="293"/>
        <end position="554"/>
    </location>
</feature>
<keyword evidence="7 15" id="KW-0808">Transferase</keyword>
<evidence type="ECO:0000256" key="6">
    <source>
        <dbReference type="ARBA" id="ARBA00022676"/>
    </source>
</evidence>
<name>A0ABS4SUB8_9PROT</name>
<dbReference type="InterPro" id="IPR009647">
    <property type="entry name" value="PBP_C"/>
</dbReference>
<dbReference type="EC" id="2.4.99.28" evidence="10"/>
<dbReference type="RefSeq" id="WP_246501020.1">
    <property type="nucleotide sequence ID" value="NZ_JAGINP010000028.1"/>
</dbReference>
<proteinExistence type="inferred from homology"/>
<dbReference type="InterPro" id="IPR011815">
    <property type="entry name" value="PBP_1c"/>
</dbReference>
<dbReference type="Gene3D" id="1.10.3810.10">
    <property type="entry name" value="Biosynthetic peptidoglycan transglycosylase-like"/>
    <property type="match status" value="1"/>
</dbReference>
<evidence type="ECO:0000259" key="12">
    <source>
        <dbReference type="Pfam" id="PF00905"/>
    </source>
</evidence>
<dbReference type="InterPro" id="IPR023346">
    <property type="entry name" value="Lysozyme-like_dom_sf"/>
</dbReference>
<comment type="caution">
    <text evidence="15">The sequence shown here is derived from an EMBL/GenBank/DDBJ whole genome shotgun (WGS) entry which is preliminary data.</text>
</comment>
<feature type="domain" description="Penicillin-binding C-terminal" evidence="14">
    <location>
        <begin position="593"/>
        <end position="679"/>
    </location>
</feature>
<evidence type="ECO:0000256" key="4">
    <source>
        <dbReference type="ARBA" id="ARBA00022645"/>
    </source>
</evidence>
<sequence length="682" mass="72085">MVAILATGTLAAALLALDALFPPPLQRLQDLSVTVTDRAGEPLRVFTNKAGAWRLPATADQVAPAFVDLLLAYEDRRFANHPGVDPLAVLRAAGQNLTAGRVVSGASTLTMQVARLLEPRPRTLRSKLIEMARAAQLEWRYDKRAILGMYLTLAPYGGNVEGIRAASLTLFGKPPTELPPAEAALLVALPQAPSLLRPDRAAERARAARDKVLDRAVLAGALSPRAAAEAKQDPVPAAKLPLPASAPHLADALRGAHPGQAVVASTLDGVLQRAVEAMTRREAETLHERAGLAVLVVDNRTRSVLTWVGSPDFLDERRQGPIDMVRAVRSPGSALKPFIYGLGFDEGLIHPLTQVADVSTRFGAYAPRNFDRGFSGDLTIAEALQRSLNVPAVLVLDRVGPMRFTEALRRAGATLVMPPGTAEPGLPVALGGASISLLDMAALYAGLARDGMVAPLRADPTAPEGASNRLLSPAAAQQVRAILEGAPPPTGVVQDQGQQALGPIALKTGTSYGFRDAWAFGVTERFTVGVWVGRPDGTPSPDRYGRNTAAPLLYRVYDLLPRDRGRPAGPLPAGTAPPALLRRLNAGEPALAAGPRQPDPPRLVFPSNDMVLEALGPDGQADALTLTATGGRRPLSWLVDGRRVAVTPIRRDIDWTPGGAGTVRITVLDADGRSDSATVEIR</sequence>
<evidence type="ECO:0000256" key="2">
    <source>
        <dbReference type="ARBA" id="ARBA00007090"/>
    </source>
</evidence>
<comment type="pathway">
    <text evidence="1">Cell wall biogenesis; peptidoglycan biosynthesis.</text>
</comment>
<keyword evidence="8" id="KW-0378">Hydrolase</keyword>
<dbReference type="PANTHER" id="PTHR32282">
    <property type="entry name" value="BINDING PROTEIN TRANSPEPTIDASE, PUTATIVE-RELATED"/>
    <property type="match status" value="1"/>
</dbReference>
<keyword evidence="4" id="KW-0121">Carboxypeptidase</keyword>
<dbReference type="Pfam" id="PF00905">
    <property type="entry name" value="Transpeptidase"/>
    <property type="match status" value="1"/>
</dbReference>
<evidence type="ECO:0000256" key="5">
    <source>
        <dbReference type="ARBA" id="ARBA00022670"/>
    </source>
</evidence>
<accession>A0ABS4SUB8</accession>
<dbReference type="Pfam" id="PF00912">
    <property type="entry name" value="Transgly"/>
    <property type="match status" value="1"/>
</dbReference>
<dbReference type="InterPro" id="IPR001460">
    <property type="entry name" value="PCN-bd_Tpept"/>
</dbReference>
<protein>
    <recommendedName>
        <fullName evidence="10">peptidoglycan glycosyltransferase</fullName>
        <ecNumber evidence="10">2.4.99.28</ecNumber>
    </recommendedName>
</protein>
<dbReference type="PANTHER" id="PTHR32282:SF15">
    <property type="entry name" value="PENICILLIN-BINDING PROTEIN 1C"/>
    <property type="match status" value="1"/>
</dbReference>
<evidence type="ECO:0000256" key="8">
    <source>
        <dbReference type="ARBA" id="ARBA00022801"/>
    </source>
</evidence>
<evidence type="ECO:0000256" key="11">
    <source>
        <dbReference type="ARBA" id="ARBA00049902"/>
    </source>
</evidence>
<evidence type="ECO:0000256" key="3">
    <source>
        <dbReference type="ARBA" id="ARBA00007739"/>
    </source>
</evidence>
<comment type="catalytic activity">
    <reaction evidence="11">
        <text>[GlcNAc-(1-&gt;4)-Mur2Ac(oyl-L-Ala-gamma-D-Glu-L-Lys-D-Ala-D-Ala)](n)-di-trans,octa-cis-undecaprenyl diphosphate + beta-D-GlcNAc-(1-&gt;4)-Mur2Ac(oyl-L-Ala-gamma-D-Glu-L-Lys-D-Ala-D-Ala)-di-trans,octa-cis-undecaprenyl diphosphate = [GlcNAc-(1-&gt;4)-Mur2Ac(oyl-L-Ala-gamma-D-Glu-L-Lys-D-Ala-D-Ala)](n+1)-di-trans,octa-cis-undecaprenyl diphosphate + di-trans,octa-cis-undecaprenyl diphosphate + H(+)</text>
        <dbReference type="Rhea" id="RHEA:23708"/>
        <dbReference type="Rhea" id="RHEA-COMP:9602"/>
        <dbReference type="Rhea" id="RHEA-COMP:9603"/>
        <dbReference type="ChEBI" id="CHEBI:15378"/>
        <dbReference type="ChEBI" id="CHEBI:58405"/>
        <dbReference type="ChEBI" id="CHEBI:60033"/>
        <dbReference type="ChEBI" id="CHEBI:78435"/>
        <dbReference type="EC" id="2.4.99.28"/>
    </reaction>
</comment>
<dbReference type="InterPro" id="IPR001264">
    <property type="entry name" value="Glyco_trans_51"/>
</dbReference>
<dbReference type="InterPro" id="IPR012338">
    <property type="entry name" value="Beta-lactam/transpept-like"/>
</dbReference>
<dbReference type="GO" id="GO:0016757">
    <property type="term" value="F:glycosyltransferase activity"/>
    <property type="evidence" value="ECO:0007669"/>
    <property type="project" value="UniProtKB-KW"/>
</dbReference>
<dbReference type="SUPFAM" id="SSF53955">
    <property type="entry name" value="Lysozyme-like"/>
    <property type="match status" value="1"/>
</dbReference>
<keyword evidence="16" id="KW-1185">Reference proteome</keyword>
<keyword evidence="9" id="KW-0511">Multifunctional enzyme</keyword>
<dbReference type="EMBL" id="JAGINP010000028">
    <property type="protein sequence ID" value="MBP2296163.1"/>
    <property type="molecule type" value="Genomic_DNA"/>
</dbReference>
<dbReference type="InterPro" id="IPR036950">
    <property type="entry name" value="PBP_transglycosylase"/>
</dbReference>
<dbReference type="Proteomes" id="UP000781958">
    <property type="component" value="Unassembled WGS sequence"/>
</dbReference>
<dbReference type="InterPro" id="IPR050396">
    <property type="entry name" value="Glycosyltr_51/Transpeptidase"/>
</dbReference>
<evidence type="ECO:0000259" key="14">
    <source>
        <dbReference type="Pfam" id="PF06832"/>
    </source>
</evidence>
<dbReference type="SUPFAM" id="SSF56601">
    <property type="entry name" value="beta-lactamase/transpeptidase-like"/>
    <property type="match status" value="1"/>
</dbReference>
<evidence type="ECO:0000313" key="16">
    <source>
        <dbReference type="Proteomes" id="UP000781958"/>
    </source>
</evidence>
<dbReference type="NCBIfam" id="TIGR02073">
    <property type="entry name" value="PBP_1c"/>
    <property type="match status" value="1"/>
</dbReference>
<evidence type="ECO:0000256" key="1">
    <source>
        <dbReference type="ARBA" id="ARBA00004752"/>
    </source>
</evidence>
<keyword evidence="5" id="KW-0645">Protease</keyword>
<evidence type="ECO:0000256" key="7">
    <source>
        <dbReference type="ARBA" id="ARBA00022679"/>
    </source>
</evidence>
<evidence type="ECO:0000259" key="13">
    <source>
        <dbReference type="Pfam" id="PF00912"/>
    </source>
</evidence>
<evidence type="ECO:0000256" key="9">
    <source>
        <dbReference type="ARBA" id="ARBA00023268"/>
    </source>
</evidence>
<reference evidence="15 16" key="1">
    <citation type="submission" date="2021-03" db="EMBL/GenBank/DDBJ databases">
        <title>Genomic Encyclopedia of Type Strains, Phase III (KMG-III): the genomes of soil and plant-associated and newly described type strains.</title>
        <authorList>
            <person name="Whitman W."/>
        </authorList>
    </citation>
    <scope>NUCLEOTIDE SEQUENCE [LARGE SCALE GENOMIC DNA]</scope>
    <source>
        <strain evidence="15 16">IMMIB AFH-6</strain>
    </source>
</reference>
<comment type="similarity">
    <text evidence="2">In the C-terminal section; belongs to the transpeptidase family.</text>
</comment>
<comment type="similarity">
    <text evidence="3">In the N-terminal section; belongs to the glycosyltransferase 51 family.</text>
</comment>
<organism evidence="15 16">
    <name type="scientific">Azospirillum rugosum</name>
    <dbReference type="NCBI Taxonomy" id="416170"/>
    <lineage>
        <taxon>Bacteria</taxon>
        <taxon>Pseudomonadati</taxon>
        <taxon>Pseudomonadota</taxon>
        <taxon>Alphaproteobacteria</taxon>
        <taxon>Rhodospirillales</taxon>
        <taxon>Azospirillaceae</taxon>
        <taxon>Azospirillum</taxon>
    </lineage>
</organism>
<dbReference type="Pfam" id="PF06832">
    <property type="entry name" value="BiPBP_C"/>
    <property type="match status" value="1"/>
</dbReference>